<dbReference type="SUPFAM" id="SSF47413">
    <property type="entry name" value="lambda repressor-like DNA-binding domains"/>
    <property type="match status" value="1"/>
</dbReference>
<dbReference type="RefSeq" id="WP_175193029.1">
    <property type="nucleotide sequence ID" value="NZ_CADIJO010000009.1"/>
</dbReference>
<evidence type="ECO:0000313" key="3">
    <source>
        <dbReference type="Proteomes" id="UP000494111"/>
    </source>
</evidence>
<protein>
    <recommendedName>
        <fullName evidence="4">HTH cro/C1-type domain-containing protein</fullName>
    </recommendedName>
</protein>
<dbReference type="AlphaFoldDB" id="A0A6S7A4N5"/>
<sequence length="131" mass="13840">MPLPRFPLPAAAPPPSRDDDFDEAPDLTTRAPASLPAAVYALPVAIRLALAAGECSALRAWRSHRNLSARTLADLAGLNLPTLHAIDCGFVGLCEWTVAPIARAMRIGDSQLLLAQRLADQAAENTCATTT</sequence>
<dbReference type="GO" id="GO:0003677">
    <property type="term" value="F:DNA binding"/>
    <property type="evidence" value="ECO:0007669"/>
    <property type="project" value="InterPro"/>
</dbReference>
<name>A0A6S7A4N5_9BURK</name>
<reference evidence="2 3" key="1">
    <citation type="submission" date="2020-04" db="EMBL/GenBank/DDBJ databases">
        <authorList>
            <person name="De Canck E."/>
        </authorList>
    </citation>
    <scope>NUCLEOTIDE SEQUENCE [LARGE SCALE GENOMIC DNA]</scope>
    <source>
        <strain evidence="2 3">LMG 3458</strain>
    </source>
</reference>
<dbReference type="EMBL" id="CADIJO010000009">
    <property type="protein sequence ID" value="CAB3706157.1"/>
    <property type="molecule type" value="Genomic_DNA"/>
</dbReference>
<feature type="region of interest" description="Disordered" evidence="1">
    <location>
        <begin position="1"/>
        <end position="28"/>
    </location>
</feature>
<proteinExistence type="predicted"/>
<evidence type="ECO:0000256" key="1">
    <source>
        <dbReference type="SAM" id="MobiDB-lite"/>
    </source>
</evidence>
<organism evidence="2 3">
    <name type="scientific">Achromobacter deleyi</name>
    <dbReference type="NCBI Taxonomy" id="1353891"/>
    <lineage>
        <taxon>Bacteria</taxon>
        <taxon>Pseudomonadati</taxon>
        <taxon>Pseudomonadota</taxon>
        <taxon>Betaproteobacteria</taxon>
        <taxon>Burkholderiales</taxon>
        <taxon>Alcaligenaceae</taxon>
        <taxon>Achromobacter</taxon>
    </lineage>
</organism>
<dbReference type="Proteomes" id="UP000494111">
    <property type="component" value="Unassembled WGS sequence"/>
</dbReference>
<gene>
    <name evidence="2" type="ORF">LMG3458_02937</name>
</gene>
<evidence type="ECO:0008006" key="4">
    <source>
        <dbReference type="Google" id="ProtNLM"/>
    </source>
</evidence>
<feature type="compositionally biased region" description="Pro residues" evidence="1">
    <location>
        <begin position="1"/>
        <end position="15"/>
    </location>
</feature>
<evidence type="ECO:0000313" key="2">
    <source>
        <dbReference type="EMBL" id="CAB3706157.1"/>
    </source>
</evidence>
<dbReference type="InterPro" id="IPR010982">
    <property type="entry name" value="Lambda_DNA-bd_dom_sf"/>
</dbReference>
<accession>A0A6S7A4N5</accession>